<evidence type="ECO:0000313" key="3">
    <source>
        <dbReference type="Proteomes" id="UP000324091"/>
    </source>
</evidence>
<evidence type="ECO:0000313" key="2">
    <source>
        <dbReference type="EMBL" id="TWW57210.1"/>
    </source>
</evidence>
<proteinExistence type="predicted"/>
<keyword evidence="3" id="KW-1185">Reference proteome</keyword>
<evidence type="ECO:0000256" key="1">
    <source>
        <dbReference type="SAM" id="MobiDB-lite"/>
    </source>
</evidence>
<comment type="caution">
    <text evidence="2">The sequence shown here is derived from an EMBL/GenBank/DDBJ whole genome shotgun (WGS) entry which is preliminary data.</text>
</comment>
<gene>
    <name evidence="2" type="ORF">D4764_08G0011970</name>
</gene>
<accession>A0A5C6MUP3</accession>
<dbReference type="AlphaFoldDB" id="A0A5C6MUP3"/>
<dbReference type="EMBL" id="RHFK02000021">
    <property type="protein sequence ID" value="TWW57210.1"/>
    <property type="molecule type" value="Genomic_DNA"/>
</dbReference>
<protein>
    <submittedName>
        <fullName evidence="2">Uncharacterized protein</fullName>
    </submittedName>
</protein>
<sequence>MTFTQTRNQLHRRLGPPPGGLRGGGAIGSSAQGRICCVLKPDSSTAESERH</sequence>
<dbReference type="Proteomes" id="UP000324091">
    <property type="component" value="Chromosome 8"/>
</dbReference>
<organism evidence="2 3">
    <name type="scientific">Takifugu flavidus</name>
    <name type="common">sansaifugu</name>
    <dbReference type="NCBI Taxonomy" id="433684"/>
    <lineage>
        <taxon>Eukaryota</taxon>
        <taxon>Metazoa</taxon>
        <taxon>Chordata</taxon>
        <taxon>Craniata</taxon>
        <taxon>Vertebrata</taxon>
        <taxon>Euteleostomi</taxon>
        <taxon>Actinopterygii</taxon>
        <taxon>Neopterygii</taxon>
        <taxon>Teleostei</taxon>
        <taxon>Neoteleostei</taxon>
        <taxon>Acanthomorphata</taxon>
        <taxon>Eupercaria</taxon>
        <taxon>Tetraodontiformes</taxon>
        <taxon>Tetradontoidea</taxon>
        <taxon>Tetraodontidae</taxon>
        <taxon>Takifugu</taxon>
    </lineage>
</organism>
<feature type="region of interest" description="Disordered" evidence="1">
    <location>
        <begin position="1"/>
        <end position="28"/>
    </location>
</feature>
<reference evidence="2 3" key="1">
    <citation type="submission" date="2019-04" db="EMBL/GenBank/DDBJ databases">
        <title>Chromosome genome assembly for Takifugu flavidus.</title>
        <authorList>
            <person name="Xiao S."/>
        </authorList>
    </citation>
    <scope>NUCLEOTIDE SEQUENCE [LARGE SCALE GENOMIC DNA]</scope>
    <source>
        <strain evidence="2">HTHZ2018</strain>
        <tissue evidence="2">Muscle</tissue>
    </source>
</reference>
<name>A0A5C6MUP3_9TELE</name>